<dbReference type="EMBL" id="MHLA01000014">
    <property type="protein sequence ID" value="OGY99560.1"/>
    <property type="molecule type" value="Genomic_DNA"/>
</dbReference>
<dbReference type="GO" id="GO:0140359">
    <property type="term" value="F:ABC-type transporter activity"/>
    <property type="evidence" value="ECO:0007669"/>
    <property type="project" value="InterPro"/>
</dbReference>
<sequence length="635" mass="69963">MPLLFSYLKQYKKTLFGALLLATINQVFSLLDPQIFRILIDNYATKVGELSRGEFLQGVTVLLLAAVGVAFVSRVAKNFQGYYASVVTQKVGTRLYAHSVEHSFSLPYAVFEDQRSGELLQKLQKARIDSQALIVSFIDLVFVSVVGITFVLTYAFFVHWLVGLLYILTIPTLGGVMFLLGRKIKAIQKNIVRESANLAGSTTETLRNVELVKSLGLETQETNRLNEVNDKVLSLELSKIRLIRKLSFTQGTLVNGIRSAIMFAMLWLIADGALSLGEFFSLLFYSFFIFNPLGEMGTVAAQYQEAKGSMETLEKILEIKPEEKPEHPVVIPALESLTFKKVGFEYQEGNAPALRDMNLTIKKGETVAFVGYSGSGKTTLVKLLVGLYRPTKGKLLLNGTDANTVDYEAFRRRIGYVSQETQLFAGTIRENLTFVNPSASDNDCWNALRSASVTGIAERGERVEPAATTSSVGEMPRVRAKGAKLDEGVAIATPRRDERLVAEVRGISTGKKSLRQALDTRIGEGGIKVSGGERQRLAIARALLRNPDLIIFDEATSSLDSITEKSITETIREIAKSRPNLITVMVAHRLSTIAHANTIYVLEKGKVIEHGTHKALLGKHGLYAALWREQSGGTS</sequence>
<dbReference type="GO" id="GO:0016887">
    <property type="term" value="F:ATP hydrolysis activity"/>
    <property type="evidence" value="ECO:0007669"/>
    <property type="project" value="InterPro"/>
</dbReference>
<dbReference type="InterPro" id="IPR027417">
    <property type="entry name" value="P-loop_NTPase"/>
</dbReference>
<dbReference type="GO" id="GO:0034040">
    <property type="term" value="F:ATPase-coupled lipid transmembrane transporter activity"/>
    <property type="evidence" value="ECO:0007669"/>
    <property type="project" value="TreeGrafter"/>
</dbReference>
<keyword evidence="5 7" id="KW-1133">Transmembrane helix</keyword>
<evidence type="ECO:0000259" key="9">
    <source>
        <dbReference type="PROSITE" id="PS50929"/>
    </source>
</evidence>
<dbReference type="PROSITE" id="PS50929">
    <property type="entry name" value="ABC_TM1F"/>
    <property type="match status" value="1"/>
</dbReference>
<evidence type="ECO:0000256" key="7">
    <source>
        <dbReference type="SAM" id="Phobius"/>
    </source>
</evidence>
<dbReference type="InterPro" id="IPR003593">
    <property type="entry name" value="AAA+_ATPase"/>
</dbReference>
<comment type="subcellular location">
    <subcellularLocation>
        <location evidence="1">Cell membrane</location>
        <topology evidence="1">Multi-pass membrane protein</topology>
    </subcellularLocation>
</comment>
<dbReference type="InterPro" id="IPR039421">
    <property type="entry name" value="Type_1_exporter"/>
</dbReference>
<dbReference type="SUPFAM" id="SSF52540">
    <property type="entry name" value="P-loop containing nucleoside triphosphate hydrolases"/>
    <property type="match status" value="1"/>
</dbReference>
<evidence type="ECO:0000256" key="1">
    <source>
        <dbReference type="ARBA" id="ARBA00004651"/>
    </source>
</evidence>
<feature type="domain" description="ABC transmembrane type-1" evidence="9">
    <location>
        <begin position="16"/>
        <end position="305"/>
    </location>
</feature>
<dbReference type="Gene3D" id="3.40.50.300">
    <property type="entry name" value="P-loop containing nucleotide triphosphate hydrolases"/>
    <property type="match status" value="1"/>
</dbReference>
<organism evidence="10 11">
    <name type="scientific">Candidatus Liptonbacteria bacterium RIFCSPLOWO2_01_FULL_52_25</name>
    <dbReference type="NCBI Taxonomy" id="1798650"/>
    <lineage>
        <taxon>Bacteria</taxon>
        <taxon>Candidatus Liptoniibacteriota</taxon>
    </lineage>
</organism>
<dbReference type="GO" id="GO:0005524">
    <property type="term" value="F:ATP binding"/>
    <property type="evidence" value="ECO:0007669"/>
    <property type="project" value="UniProtKB-KW"/>
</dbReference>
<evidence type="ECO:0000256" key="2">
    <source>
        <dbReference type="ARBA" id="ARBA00022692"/>
    </source>
</evidence>
<keyword evidence="6 7" id="KW-0472">Membrane</keyword>
<evidence type="ECO:0000256" key="4">
    <source>
        <dbReference type="ARBA" id="ARBA00022840"/>
    </source>
</evidence>
<dbReference type="CDD" id="cd07346">
    <property type="entry name" value="ABC_6TM_exporters"/>
    <property type="match status" value="1"/>
</dbReference>
<dbReference type="PANTHER" id="PTHR24221">
    <property type="entry name" value="ATP-BINDING CASSETTE SUB-FAMILY B"/>
    <property type="match status" value="1"/>
</dbReference>
<keyword evidence="2 7" id="KW-0812">Transmembrane</keyword>
<dbReference type="Gene3D" id="1.20.1560.10">
    <property type="entry name" value="ABC transporter type 1, transmembrane domain"/>
    <property type="match status" value="1"/>
</dbReference>
<evidence type="ECO:0000313" key="10">
    <source>
        <dbReference type="EMBL" id="OGY99560.1"/>
    </source>
</evidence>
<dbReference type="GO" id="GO:0005886">
    <property type="term" value="C:plasma membrane"/>
    <property type="evidence" value="ECO:0007669"/>
    <property type="project" value="UniProtKB-SubCell"/>
</dbReference>
<gene>
    <name evidence="10" type="ORF">A2945_02860</name>
</gene>
<proteinExistence type="predicted"/>
<dbReference type="PROSITE" id="PS00211">
    <property type="entry name" value="ABC_TRANSPORTER_1"/>
    <property type="match status" value="1"/>
</dbReference>
<dbReference type="SMART" id="SM00382">
    <property type="entry name" value="AAA"/>
    <property type="match status" value="1"/>
</dbReference>
<dbReference type="PROSITE" id="PS50893">
    <property type="entry name" value="ABC_TRANSPORTER_2"/>
    <property type="match status" value="1"/>
</dbReference>
<feature type="transmembrane region" description="Helical" evidence="7">
    <location>
        <begin position="163"/>
        <end position="181"/>
    </location>
</feature>
<reference evidence="10 11" key="1">
    <citation type="journal article" date="2016" name="Nat. Commun.">
        <title>Thousands of microbial genomes shed light on interconnected biogeochemical processes in an aquifer system.</title>
        <authorList>
            <person name="Anantharaman K."/>
            <person name="Brown C.T."/>
            <person name="Hug L.A."/>
            <person name="Sharon I."/>
            <person name="Castelle C.J."/>
            <person name="Probst A.J."/>
            <person name="Thomas B.C."/>
            <person name="Singh A."/>
            <person name="Wilkins M.J."/>
            <person name="Karaoz U."/>
            <person name="Brodie E.L."/>
            <person name="Williams K.H."/>
            <person name="Hubbard S.S."/>
            <person name="Banfield J.F."/>
        </authorList>
    </citation>
    <scope>NUCLEOTIDE SEQUENCE [LARGE SCALE GENOMIC DNA]</scope>
</reference>
<feature type="transmembrane region" description="Helical" evidence="7">
    <location>
        <begin position="55"/>
        <end position="73"/>
    </location>
</feature>
<dbReference type="SUPFAM" id="SSF90123">
    <property type="entry name" value="ABC transporter transmembrane region"/>
    <property type="match status" value="1"/>
</dbReference>
<dbReference type="PANTHER" id="PTHR24221:SF654">
    <property type="entry name" value="ATP-BINDING CASSETTE SUB-FAMILY B MEMBER 6"/>
    <property type="match status" value="1"/>
</dbReference>
<keyword evidence="3" id="KW-0547">Nucleotide-binding</keyword>
<dbReference type="InterPro" id="IPR036640">
    <property type="entry name" value="ABC1_TM_sf"/>
</dbReference>
<dbReference type="STRING" id="1798650.A2945_02860"/>
<comment type="caution">
    <text evidence="10">The sequence shown here is derived from an EMBL/GenBank/DDBJ whole genome shotgun (WGS) entry which is preliminary data.</text>
</comment>
<dbReference type="Proteomes" id="UP000178880">
    <property type="component" value="Unassembled WGS sequence"/>
</dbReference>
<dbReference type="InterPro" id="IPR003439">
    <property type="entry name" value="ABC_transporter-like_ATP-bd"/>
</dbReference>
<dbReference type="Pfam" id="PF00664">
    <property type="entry name" value="ABC_membrane"/>
    <property type="match status" value="1"/>
</dbReference>
<evidence type="ECO:0000313" key="11">
    <source>
        <dbReference type="Proteomes" id="UP000178880"/>
    </source>
</evidence>
<evidence type="ECO:0008006" key="12">
    <source>
        <dbReference type="Google" id="ProtNLM"/>
    </source>
</evidence>
<keyword evidence="4" id="KW-0067">ATP-binding</keyword>
<dbReference type="InterPro" id="IPR017871">
    <property type="entry name" value="ABC_transporter-like_CS"/>
</dbReference>
<evidence type="ECO:0000256" key="5">
    <source>
        <dbReference type="ARBA" id="ARBA00022989"/>
    </source>
</evidence>
<feature type="transmembrane region" description="Helical" evidence="7">
    <location>
        <begin position="132"/>
        <end position="157"/>
    </location>
</feature>
<name>A0A1G2CFY0_9BACT</name>
<feature type="domain" description="ABC transporter" evidence="8">
    <location>
        <begin position="337"/>
        <end position="629"/>
    </location>
</feature>
<protein>
    <recommendedName>
        <fullName evidence="12">ABC transporter ATP-binding protein</fullName>
    </recommendedName>
</protein>
<dbReference type="InterPro" id="IPR011527">
    <property type="entry name" value="ABC1_TM_dom"/>
</dbReference>
<evidence type="ECO:0000259" key="8">
    <source>
        <dbReference type="PROSITE" id="PS50893"/>
    </source>
</evidence>
<dbReference type="Pfam" id="PF00005">
    <property type="entry name" value="ABC_tran"/>
    <property type="match status" value="2"/>
</dbReference>
<dbReference type="AlphaFoldDB" id="A0A1G2CFY0"/>
<evidence type="ECO:0000256" key="6">
    <source>
        <dbReference type="ARBA" id="ARBA00023136"/>
    </source>
</evidence>
<evidence type="ECO:0000256" key="3">
    <source>
        <dbReference type="ARBA" id="ARBA00022741"/>
    </source>
</evidence>
<accession>A0A1G2CFY0</accession>